<dbReference type="SMART" id="SM00491">
    <property type="entry name" value="HELICc2"/>
    <property type="match status" value="1"/>
</dbReference>
<evidence type="ECO:0000259" key="8">
    <source>
        <dbReference type="PROSITE" id="PS51193"/>
    </source>
</evidence>
<keyword evidence="2 6" id="KW-0547">Nucleotide-binding</keyword>
<name>A0ABT9VKT5_9BACI</name>
<dbReference type="NCBIfam" id="TIGR00573">
    <property type="entry name" value="dnaq"/>
    <property type="match status" value="1"/>
</dbReference>
<dbReference type="Gene3D" id="3.30.420.10">
    <property type="entry name" value="Ribonuclease H-like superfamily/Ribonuclease H"/>
    <property type="match status" value="1"/>
</dbReference>
<dbReference type="RefSeq" id="WP_419151264.1">
    <property type="nucleotide sequence ID" value="NZ_JAUSTR010000001.1"/>
</dbReference>
<evidence type="ECO:0000256" key="1">
    <source>
        <dbReference type="ARBA" id="ARBA00022722"/>
    </source>
</evidence>
<keyword evidence="1 6" id="KW-0540">Nuclease</keyword>
<comment type="similarity">
    <text evidence="6 7">Belongs to the helicase family. DinG subfamily. Type 2 sub-subfamily.</text>
</comment>
<dbReference type="EC" id="3.1.-.-" evidence="6 7"/>
<protein>
    <recommendedName>
        <fullName evidence="6 7">3'-5' exonuclease DinG</fullName>
        <ecNumber evidence="6 7">3.1.-.-</ecNumber>
    </recommendedName>
</protein>
<evidence type="ECO:0000256" key="7">
    <source>
        <dbReference type="RuleBase" id="RU364106"/>
    </source>
</evidence>
<dbReference type="Pfam" id="PF13307">
    <property type="entry name" value="Helicase_C_2"/>
    <property type="match status" value="1"/>
</dbReference>
<feature type="domain" description="Helicase ATP-binding" evidence="8">
    <location>
        <begin position="249"/>
        <end position="526"/>
    </location>
</feature>
<dbReference type="InterPro" id="IPR036397">
    <property type="entry name" value="RNaseH_sf"/>
</dbReference>
<evidence type="ECO:0000256" key="6">
    <source>
        <dbReference type="HAMAP-Rule" id="MF_02206"/>
    </source>
</evidence>
<comment type="caution">
    <text evidence="9">The sequence shown here is derived from an EMBL/GenBank/DDBJ whole genome shotgun (WGS) entry which is preliminary data.</text>
</comment>
<dbReference type="InterPro" id="IPR027417">
    <property type="entry name" value="P-loop_NTPase"/>
</dbReference>
<dbReference type="GO" id="GO:0016787">
    <property type="term" value="F:hydrolase activity"/>
    <property type="evidence" value="ECO:0007669"/>
    <property type="project" value="UniProtKB-KW"/>
</dbReference>
<sequence>MNNKFVVVDVETTGNRPKNGDRIIQLAIIVIQGTKIVEQFSSFVNPQKEIPPFIEQLTGISNELVQNAPTFEELADHIYLLLNDGYFVAHNVFFDFHFLQEEFKRLHYPELVNPIIDTVELARIVFPRAKGFKLKDLAEFLQIEHLNPHRADHDAFVTALLLQRIFNKLKFMPHETLKALNRLTPHFISDVEEILDAFINEKMLKISRIEYEDIIIHRQIAFKKMEWEIPSHTLPLEEGSFETFYHTFYNNVHDAMNPLSFHYQMLANKVLEAYETNQHALIEINKGIEKTVSYLLPAIFFALTQNKQITVATSSLYLMEQIKNEIVPFMERGMKRRVAVSTLKGSRNYLCLNKFERALKEDDKNYDVVITKAQILVWLLETETGDVDELNLSSGGIRFWDRIHADAKHQRHPWRSFSYYDHALNRAKRSHIVLTNHAMLMADTCKGRKQFNESHYLVIDEAHLFERACIQNTGRKLEYSSLIYRLQRLNEFISKLKPIVLNHFEKHSLQNEEAMLREMMEQLNELFTLIHDYVKRKKKNEDMNIYRYRLQAVKEKGKRWTAIIELVQKYQFLINDFLQSMYKQHDVFEKIKEKQILSDDLTAAFNDYFSYMEYFHELQNDFHYFFFISQHEIVTWIEIEAKGAKNAVKIFSQPISVSSYLADEFFSKKKSVILISNALTVAGSFDYYMKRLGLQDFYPMTIQLLGSARDKKRMKLLIPIDFPFIQEVDEDVYTSHVATSITHIVKRINGKTVVLFSSFEMLKNTYEKIKDLMEQEGMFIFGQGINGSSPQKVIKAFEPFEKGIFLSTTSFWNSIDIPMKEIKTMIVVRLPFSSPNDPIVSANCDQLTRIGKNPFYEYSLPEAVIRLKQGIQQTLSFNENVTMFVLDKRLTSSTYRKYFLSSLEVEAMIEKPFYDLLQIALD</sequence>
<evidence type="ECO:0000256" key="3">
    <source>
        <dbReference type="ARBA" id="ARBA00022801"/>
    </source>
</evidence>
<dbReference type="PANTHER" id="PTHR30231:SF41">
    <property type="entry name" value="DNA POLYMERASE III SUBUNIT EPSILON"/>
    <property type="match status" value="1"/>
</dbReference>
<evidence type="ECO:0000256" key="5">
    <source>
        <dbReference type="ARBA" id="ARBA00022840"/>
    </source>
</evidence>
<dbReference type="HAMAP" id="MF_02206">
    <property type="entry name" value="DinG_exonucl"/>
    <property type="match status" value="1"/>
</dbReference>
<feature type="short sequence motif" description="DEAH box" evidence="6">
    <location>
        <begin position="460"/>
        <end position="463"/>
    </location>
</feature>
<dbReference type="InterPro" id="IPR013520">
    <property type="entry name" value="Ribonucl_H"/>
</dbReference>
<dbReference type="SUPFAM" id="SSF52540">
    <property type="entry name" value="P-loop containing nucleoside triphosphate hydrolases"/>
    <property type="match status" value="2"/>
</dbReference>
<dbReference type="InterPro" id="IPR006555">
    <property type="entry name" value="ATP-dep_Helicase_C"/>
</dbReference>
<comment type="caution">
    <text evidence="6">Lacks conserved residue(s) required for the propagation of feature annotation.</text>
</comment>
<dbReference type="PROSITE" id="PS51193">
    <property type="entry name" value="HELICASE_ATP_BIND_2"/>
    <property type="match status" value="1"/>
</dbReference>
<evidence type="ECO:0000256" key="4">
    <source>
        <dbReference type="ARBA" id="ARBA00022839"/>
    </source>
</evidence>
<dbReference type="SUPFAM" id="SSF53098">
    <property type="entry name" value="Ribonuclease H-like"/>
    <property type="match status" value="1"/>
</dbReference>
<organism evidence="9 10">
    <name type="scientific">Aeribacillus alveayuensis</name>
    <dbReference type="NCBI Taxonomy" id="279215"/>
    <lineage>
        <taxon>Bacteria</taxon>
        <taxon>Bacillati</taxon>
        <taxon>Bacillota</taxon>
        <taxon>Bacilli</taxon>
        <taxon>Bacillales</taxon>
        <taxon>Bacillaceae</taxon>
        <taxon>Aeribacillus</taxon>
    </lineage>
</organism>
<comment type="function">
    <text evidence="6 7">3'-5' exonuclease.</text>
</comment>
<keyword evidence="10" id="KW-1185">Reference proteome</keyword>
<keyword evidence="3 6" id="KW-0378">Hydrolase</keyword>
<dbReference type="InterPro" id="IPR006310">
    <property type="entry name" value="DinG"/>
</dbReference>
<keyword evidence="9" id="KW-0347">Helicase</keyword>
<dbReference type="PANTHER" id="PTHR30231">
    <property type="entry name" value="DNA POLYMERASE III SUBUNIT EPSILON"/>
    <property type="match status" value="1"/>
</dbReference>
<dbReference type="GO" id="GO:0003678">
    <property type="term" value="F:DNA helicase activity"/>
    <property type="evidence" value="ECO:0007669"/>
    <property type="project" value="UniProtKB-EC"/>
</dbReference>
<dbReference type="CDD" id="cd06127">
    <property type="entry name" value="DEDDh"/>
    <property type="match status" value="1"/>
</dbReference>
<proteinExistence type="inferred from homology"/>
<evidence type="ECO:0000256" key="2">
    <source>
        <dbReference type="ARBA" id="ARBA00022741"/>
    </source>
</evidence>
<dbReference type="Gene3D" id="3.40.50.300">
    <property type="entry name" value="P-loop containing nucleotide triphosphate hydrolases"/>
    <property type="match status" value="2"/>
</dbReference>
<dbReference type="InterPro" id="IPR012337">
    <property type="entry name" value="RNaseH-like_sf"/>
</dbReference>
<evidence type="ECO:0000313" key="9">
    <source>
        <dbReference type="EMBL" id="MDQ0161566.1"/>
    </source>
</evidence>
<gene>
    <name evidence="6 7" type="primary">dinG</name>
    <name evidence="9" type="ORF">J2S06_000636</name>
</gene>
<dbReference type="InterPro" id="IPR006054">
    <property type="entry name" value="DnaQ"/>
</dbReference>
<evidence type="ECO:0000313" key="10">
    <source>
        <dbReference type="Proteomes" id="UP001225646"/>
    </source>
</evidence>
<dbReference type="NCBIfam" id="TIGR01407">
    <property type="entry name" value="dinG_rel"/>
    <property type="match status" value="1"/>
</dbReference>
<keyword evidence="4 6" id="KW-0269">Exonuclease</keyword>
<dbReference type="EMBL" id="JAUSTR010000001">
    <property type="protein sequence ID" value="MDQ0161566.1"/>
    <property type="molecule type" value="Genomic_DNA"/>
</dbReference>
<dbReference type="Proteomes" id="UP001225646">
    <property type="component" value="Unassembled WGS sequence"/>
</dbReference>
<reference evidence="9 10" key="1">
    <citation type="submission" date="2023-07" db="EMBL/GenBank/DDBJ databases">
        <title>Genomic Encyclopedia of Type Strains, Phase IV (KMG-IV): sequencing the most valuable type-strain genomes for metagenomic binning, comparative biology and taxonomic classification.</title>
        <authorList>
            <person name="Goeker M."/>
        </authorList>
    </citation>
    <scope>NUCLEOTIDE SEQUENCE [LARGE SCALE GENOMIC DNA]</scope>
    <source>
        <strain evidence="9 10">DSM 19092</strain>
    </source>
</reference>
<accession>A0ABT9VKT5</accession>
<dbReference type="NCBIfam" id="NF005981">
    <property type="entry name" value="PRK08074.1"/>
    <property type="match status" value="1"/>
</dbReference>
<keyword evidence="5 6" id="KW-0067">ATP-binding</keyword>
<dbReference type="InterPro" id="IPR014013">
    <property type="entry name" value="Helic_SF1/SF2_ATP-bd_DinG/Rad3"/>
</dbReference>
<dbReference type="Pfam" id="PF00929">
    <property type="entry name" value="RNase_T"/>
    <property type="match status" value="1"/>
</dbReference>
<dbReference type="SMART" id="SM00479">
    <property type="entry name" value="EXOIII"/>
    <property type="match status" value="1"/>
</dbReference>